<evidence type="ECO:0000313" key="2">
    <source>
        <dbReference type="EMBL" id="KAJ3665219.1"/>
    </source>
</evidence>
<gene>
    <name evidence="2" type="ORF">Zmor_000725</name>
</gene>
<evidence type="ECO:0000313" key="3">
    <source>
        <dbReference type="Proteomes" id="UP001168821"/>
    </source>
</evidence>
<comment type="caution">
    <text evidence="2">The sequence shown here is derived from an EMBL/GenBank/DDBJ whole genome shotgun (WGS) entry which is preliminary data.</text>
</comment>
<reference evidence="2" key="1">
    <citation type="journal article" date="2023" name="G3 (Bethesda)">
        <title>Whole genome assemblies of Zophobas morio and Tenebrio molitor.</title>
        <authorList>
            <person name="Kaur S."/>
            <person name="Stinson S.A."/>
            <person name="diCenzo G.C."/>
        </authorList>
    </citation>
    <scope>NUCLEOTIDE SEQUENCE</scope>
    <source>
        <strain evidence="2">QUZm001</strain>
    </source>
</reference>
<feature type="region of interest" description="Disordered" evidence="1">
    <location>
        <begin position="1"/>
        <end position="23"/>
    </location>
</feature>
<proteinExistence type="predicted"/>
<feature type="compositionally biased region" description="Basic residues" evidence="1">
    <location>
        <begin position="11"/>
        <end position="22"/>
    </location>
</feature>
<name>A0AA38J6Y4_9CUCU</name>
<keyword evidence="3" id="KW-1185">Reference proteome</keyword>
<dbReference type="Proteomes" id="UP001168821">
    <property type="component" value="Unassembled WGS sequence"/>
</dbReference>
<organism evidence="2 3">
    <name type="scientific">Zophobas morio</name>
    <dbReference type="NCBI Taxonomy" id="2755281"/>
    <lineage>
        <taxon>Eukaryota</taxon>
        <taxon>Metazoa</taxon>
        <taxon>Ecdysozoa</taxon>
        <taxon>Arthropoda</taxon>
        <taxon>Hexapoda</taxon>
        <taxon>Insecta</taxon>
        <taxon>Pterygota</taxon>
        <taxon>Neoptera</taxon>
        <taxon>Endopterygota</taxon>
        <taxon>Coleoptera</taxon>
        <taxon>Polyphaga</taxon>
        <taxon>Cucujiformia</taxon>
        <taxon>Tenebrionidae</taxon>
        <taxon>Zophobas</taxon>
    </lineage>
</organism>
<dbReference type="AlphaFoldDB" id="A0AA38J6Y4"/>
<protein>
    <submittedName>
        <fullName evidence="2">Uncharacterized protein</fullName>
    </submittedName>
</protein>
<accession>A0AA38J6Y4</accession>
<evidence type="ECO:0000256" key="1">
    <source>
        <dbReference type="SAM" id="MobiDB-lite"/>
    </source>
</evidence>
<dbReference type="EMBL" id="JALNTZ010000001">
    <property type="protein sequence ID" value="KAJ3665219.1"/>
    <property type="molecule type" value="Genomic_DNA"/>
</dbReference>
<sequence>MRPHPFTCRRSTGRRIATRKGGARPLSHAVISASPLFPAGRAIRVHGSATILQTSAFVCALVHPERDLRRFKSSGSTEGIKRRIRGVPQVRPWKNAPGVRQCTSYQDCSSAGVTIFKDSCNQSMSMQCIYYVLLNKVFTE</sequence>